<organism evidence="1 2">
    <name type="scientific">Rhipicephalus microplus</name>
    <name type="common">Cattle tick</name>
    <name type="synonym">Boophilus microplus</name>
    <dbReference type="NCBI Taxonomy" id="6941"/>
    <lineage>
        <taxon>Eukaryota</taxon>
        <taxon>Metazoa</taxon>
        <taxon>Ecdysozoa</taxon>
        <taxon>Arthropoda</taxon>
        <taxon>Chelicerata</taxon>
        <taxon>Arachnida</taxon>
        <taxon>Acari</taxon>
        <taxon>Parasitiformes</taxon>
        <taxon>Ixodida</taxon>
        <taxon>Ixodoidea</taxon>
        <taxon>Ixodidae</taxon>
        <taxon>Rhipicephalinae</taxon>
        <taxon>Rhipicephalus</taxon>
        <taxon>Boophilus</taxon>
    </lineage>
</organism>
<keyword evidence="2" id="KW-1185">Reference proteome</keyword>
<name>A0A9J6CUL7_RHIMP</name>
<accession>A0A9J6CUL7</accession>
<gene>
    <name evidence="1" type="ORF">HPB51_029332</name>
</gene>
<protein>
    <submittedName>
        <fullName evidence="1">Uncharacterized protein</fullName>
    </submittedName>
</protein>
<evidence type="ECO:0000313" key="1">
    <source>
        <dbReference type="EMBL" id="KAH7932368.1"/>
    </source>
</evidence>
<comment type="caution">
    <text evidence="1">The sequence shown here is derived from an EMBL/GenBank/DDBJ whole genome shotgun (WGS) entry which is preliminary data.</text>
</comment>
<dbReference type="AlphaFoldDB" id="A0A9J6CUL7"/>
<reference evidence="1" key="2">
    <citation type="submission" date="2021-09" db="EMBL/GenBank/DDBJ databases">
        <authorList>
            <person name="Jia N."/>
            <person name="Wang J."/>
            <person name="Shi W."/>
            <person name="Du L."/>
            <person name="Sun Y."/>
            <person name="Zhan W."/>
            <person name="Jiang J."/>
            <person name="Wang Q."/>
            <person name="Zhang B."/>
            <person name="Ji P."/>
            <person name="Sakyi L.B."/>
            <person name="Cui X."/>
            <person name="Yuan T."/>
            <person name="Jiang B."/>
            <person name="Yang W."/>
            <person name="Lam T.T.-Y."/>
            <person name="Chang Q."/>
            <person name="Ding S."/>
            <person name="Wang X."/>
            <person name="Zhu J."/>
            <person name="Ruan X."/>
            <person name="Zhao L."/>
            <person name="Wei J."/>
            <person name="Que T."/>
            <person name="Du C."/>
            <person name="Cheng J."/>
            <person name="Dai P."/>
            <person name="Han X."/>
            <person name="Huang E."/>
            <person name="Gao Y."/>
            <person name="Liu J."/>
            <person name="Shao H."/>
            <person name="Ye R."/>
            <person name="Li L."/>
            <person name="Wei W."/>
            <person name="Wang X."/>
            <person name="Wang C."/>
            <person name="Huo Q."/>
            <person name="Li W."/>
            <person name="Guo W."/>
            <person name="Chen H."/>
            <person name="Chen S."/>
            <person name="Zhou L."/>
            <person name="Zhou L."/>
            <person name="Ni X."/>
            <person name="Tian J."/>
            <person name="Zhou Y."/>
            <person name="Sheng Y."/>
            <person name="Liu T."/>
            <person name="Pan Y."/>
            <person name="Xia L."/>
            <person name="Li J."/>
            <person name="Zhao F."/>
            <person name="Cao W."/>
        </authorList>
    </citation>
    <scope>NUCLEOTIDE SEQUENCE</scope>
    <source>
        <strain evidence="1">Rmic-2018</strain>
        <tissue evidence="1">Larvae</tissue>
    </source>
</reference>
<dbReference type="VEuPathDB" id="VectorBase:LOC119179928"/>
<dbReference type="EMBL" id="JABSTU010006750">
    <property type="protein sequence ID" value="KAH7932368.1"/>
    <property type="molecule type" value="Genomic_DNA"/>
</dbReference>
<dbReference type="Proteomes" id="UP000821866">
    <property type="component" value="Unassembled WGS sequence"/>
</dbReference>
<evidence type="ECO:0000313" key="2">
    <source>
        <dbReference type="Proteomes" id="UP000821866"/>
    </source>
</evidence>
<proteinExistence type="predicted"/>
<sequence length="102" mass="11782">MCPCETAEFSWQNRNENVSRETCMRLYRKKLQFQQGTRPPKNSQMQGRSLTKAIAKYAQPLHRPMLPSLAAYEHQEWQAVANGMHDLPQHSCDIGAYVMFPA</sequence>
<reference evidence="1" key="1">
    <citation type="journal article" date="2020" name="Cell">
        <title>Large-Scale Comparative Analyses of Tick Genomes Elucidate Their Genetic Diversity and Vector Capacities.</title>
        <authorList>
            <consortium name="Tick Genome and Microbiome Consortium (TIGMIC)"/>
            <person name="Jia N."/>
            <person name="Wang J."/>
            <person name="Shi W."/>
            <person name="Du L."/>
            <person name="Sun Y."/>
            <person name="Zhan W."/>
            <person name="Jiang J.F."/>
            <person name="Wang Q."/>
            <person name="Zhang B."/>
            <person name="Ji P."/>
            <person name="Bell-Sakyi L."/>
            <person name="Cui X.M."/>
            <person name="Yuan T.T."/>
            <person name="Jiang B.G."/>
            <person name="Yang W.F."/>
            <person name="Lam T.T."/>
            <person name="Chang Q.C."/>
            <person name="Ding S.J."/>
            <person name="Wang X.J."/>
            <person name="Zhu J.G."/>
            <person name="Ruan X.D."/>
            <person name="Zhao L."/>
            <person name="Wei J.T."/>
            <person name="Ye R.Z."/>
            <person name="Que T.C."/>
            <person name="Du C.H."/>
            <person name="Zhou Y.H."/>
            <person name="Cheng J.X."/>
            <person name="Dai P.F."/>
            <person name="Guo W.B."/>
            <person name="Han X.H."/>
            <person name="Huang E.J."/>
            <person name="Li L.F."/>
            <person name="Wei W."/>
            <person name="Gao Y.C."/>
            <person name="Liu J.Z."/>
            <person name="Shao H.Z."/>
            <person name="Wang X."/>
            <person name="Wang C.C."/>
            <person name="Yang T.C."/>
            <person name="Huo Q.B."/>
            <person name="Li W."/>
            <person name="Chen H.Y."/>
            <person name="Chen S.E."/>
            <person name="Zhou L.G."/>
            <person name="Ni X.B."/>
            <person name="Tian J.H."/>
            <person name="Sheng Y."/>
            <person name="Liu T."/>
            <person name="Pan Y.S."/>
            <person name="Xia L.Y."/>
            <person name="Li J."/>
            <person name="Zhao F."/>
            <person name="Cao W.C."/>
        </authorList>
    </citation>
    <scope>NUCLEOTIDE SEQUENCE</scope>
    <source>
        <strain evidence="1">Rmic-2018</strain>
    </source>
</reference>